<proteinExistence type="predicted"/>
<feature type="compositionally biased region" description="Basic and acidic residues" evidence="2">
    <location>
        <begin position="398"/>
        <end position="409"/>
    </location>
</feature>
<dbReference type="EMBL" id="CM018050">
    <property type="protein sequence ID" value="KAA8518653.1"/>
    <property type="molecule type" value="Genomic_DNA"/>
</dbReference>
<protein>
    <recommendedName>
        <fullName evidence="6">Protein CHUP1, chloroplastic</fullName>
    </recommendedName>
</protein>
<gene>
    <name evidence="4" type="ORF">F0562_016127</name>
</gene>
<evidence type="ECO:0000256" key="1">
    <source>
        <dbReference type="ARBA" id="ARBA00023054"/>
    </source>
</evidence>
<reference evidence="4 5" key="1">
    <citation type="submission" date="2019-09" db="EMBL/GenBank/DDBJ databases">
        <title>A chromosome-level genome assembly of the Chinese tupelo Nyssa sinensis.</title>
        <authorList>
            <person name="Yang X."/>
            <person name="Kang M."/>
            <person name="Yang Y."/>
            <person name="Xiong H."/>
            <person name="Wang M."/>
            <person name="Zhang Z."/>
            <person name="Wang Z."/>
            <person name="Wu H."/>
            <person name="Ma T."/>
            <person name="Liu J."/>
            <person name="Xi Z."/>
        </authorList>
    </citation>
    <scope>NUCLEOTIDE SEQUENCE [LARGE SCALE GENOMIC DNA]</scope>
    <source>
        <strain evidence="4">J267</strain>
        <tissue evidence="4">Leaf</tissue>
    </source>
</reference>
<dbReference type="OrthoDB" id="687739at2759"/>
<keyword evidence="3" id="KW-0812">Transmembrane</keyword>
<keyword evidence="1" id="KW-0175">Coiled coil</keyword>
<evidence type="ECO:0000256" key="2">
    <source>
        <dbReference type="SAM" id="MobiDB-lite"/>
    </source>
</evidence>
<evidence type="ECO:0008006" key="6">
    <source>
        <dbReference type="Google" id="ProtNLM"/>
    </source>
</evidence>
<feature type="region of interest" description="Disordered" evidence="2">
    <location>
        <begin position="336"/>
        <end position="357"/>
    </location>
</feature>
<evidence type="ECO:0000313" key="4">
    <source>
        <dbReference type="EMBL" id="KAA8518653.1"/>
    </source>
</evidence>
<feature type="region of interest" description="Disordered" evidence="2">
    <location>
        <begin position="398"/>
        <end position="438"/>
    </location>
</feature>
<dbReference type="GO" id="GO:0055028">
    <property type="term" value="C:cortical microtubule"/>
    <property type="evidence" value="ECO:0007669"/>
    <property type="project" value="TreeGrafter"/>
</dbReference>
<dbReference type="PANTHER" id="PTHR31342:SF10">
    <property type="entry name" value="CHUP1-LIKE PROTEIN"/>
    <property type="match status" value="1"/>
</dbReference>
<dbReference type="GO" id="GO:0072699">
    <property type="term" value="P:protein localization to cortical microtubule cytoskeleton"/>
    <property type="evidence" value="ECO:0007669"/>
    <property type="project" value="TreeGrafter"/>
</dbReference>
<feature type="transmembrane region" description="Helical" evidence="3">
    <location>
        <begin position="14"/>
        <end position="34"/>
    </location>
</feature>
<dbReference type="InterPro" id="IPR040265">
    <property type="entry name" value="CHUP1/IPGA1-like"/>
</dbReference>
<dbReference type="PANTHER" id="PTHR31342">
    <property type="entry name" value="PROTEIN CHUP1, CHLOROPLASTIC"/>
    <property type="match status" value="1"/>
</dbReference>
<keyword evidence="3" id="KW-0472">Membrane</keyword>
<dbReference type="AlphaFoldDB" id="A0A5J4ZIQ0"/>
<keyword evidence="5" id="KW-1185">Reference proteome</keyword>
<organism evidence="4 5">
    <name type="scientific">Nyssa sinensis</name>
    <dbReference type="NCBI Taxonomy" id="561372"/>
    <lineage>
        <taxon>Eukaryota</taxon>
        <taxon>Viridiplantae</taxon>
        <taxon>Streptophyta</taxon>
        <taxon>Embryophyta</taxon>
        <taxon>Tracheophyta</taxon>
        <taxon>Spermatophyta</taxon>
        <taxon>Magnoliopsida</taxon>
        <taxon>eudicotyledons</taxon>
        <taxon>Gunneridae</taxon>
        <taxon>Pentapetalae</taxon>
        <taxon>asterids</taxon>
        <taxon>Cornales</taxon>
        <taxon>Nyssaceae</taxon>
        <taxon>Nyssa</taxon>
    </lineage>
</organism>
<name>A0A5J4ZIQ0_9ASTE</name>
<dbReference type="Proteomes" id="UP000325577">
    <property type="component" value="Linkage Group LG7"/>
</dbReference>
<evidence type="ECO:0000313" key="5">
    <source>
        <dbReference type="Proteomes" id="UP000325577"/>
    </source>
</evidence>
<accession>A0A5J4ZIQ0</accession>
<evidence type="ECO:0000256" key="3">
    <source>
        <dbReference type="SAM" id="Phobius"/>
    </source>
</evidence>
<sequence length="438" mass="50905">MESTRTRVEVMKPVLIKAAIPLAISVAGFIIARITTRKSSVSKASQSEIQLNSSETISQGEFRDEESFHSLDSASSNCMEDEEHIVTDTHYMNSLTSLHIQDRHDLEEDRSFLRRRIEDLQKKELELERRFLRYQDLKEQESLLMELRNMLLLEIAHVESLDKEISLMEAESRRLEDLVIEYLKVLQQLEFSRMENRLLQRKVKKLMRKAKQRSRVINEQNLQIENRQAKILGNQRELEKRGNVIMEMEDEIRELQMNFNQLQKEKKALVTKLELAEQSASSISKKDAEGMTMEDYNQLANELEQLQKDRAAELEELVFLRWCNACLRHELTRKNQEQEQEQQGDEKNQMELDFGGSGEIDDFGLENELNGSVLEHGQAHPKKGKLIAKLKRWVEGGEKTKQKMDEKNKHQINCFGRHPVSDGAGEGHLSPRKSFSSA</sequence>
<keyword evidence="3" id="KW-1133">Transmembrane helix</keyword>